<reference evidence="5 6" key="1">
    <citation type="submission" date="2020-06" db="EMBL/GenBank/DDBJ databases">
        <title>Methanofollis fontis sp. nov., a methanogen isolated from marine sediments near a cold seep at Four-Way Closure Ridge offshore southwestern Taiwan.</title>
        <authorList>
            <person name="Chen S.-C."/>
            <person name="Teng N.-H."/>
            <person name="Lin Y.-S."/>
            <person name="Lai M.-C."/>
            <person name="Chen H.-H."/>
            <person name="Wang C.-C."/>
        </authorList>
    </citation>
    <scope>NUCLEOTIDE SEQUENCE [LARGE SCALE GENOMIC DNA]</scope>
    <source>
        <strain evidence="5 6">DSM 2702</strain>
    </source>
</reference>
<dbReference type="Gene3D" id="3.40.50.300">
    <property type="entry name" value="P-loop containing nucleotide triphosphate hydrolases"/>
    <property type="match status" value="1"/>
</dbReference>
<evidence type="ECO:0000256" key="2">
    <source>
        <dbReference type="ARBA" id="ARBA00022840"/>
    </source>
</evidence>
<dbReference type="Proteomes" id="UP000570823">
    <property type="component" value="Unassembled WGS sequence"/>
</dbReference>
<dbReference type="PIRSF" id="PIRSF003092">
    <property type="entry name" value="MinD"/>
    <property type="match status" value="1"/>
</dbReference>
<dbReference type="SUPFAM" id="SSF52540">
    <property type="entry name" value="P-loop containing nucleoside triphosphate hydrolases"/>
    <property type="match status" value="1"/>
</dbReference>
<dbReference type="GO" id="GO:0051782">
    <property type="term" value="P:negative regulation of cell division"/>
    <property type="evidence" value="ECO:0007669"/>
    <property type="project" value="TreeGrafter"/>
</dbReference>
<dbReference type="PANTHER" id="PTHR43384">
    <property type="entry name" value="SEPTUM SITE-DETERMINING PROTEIN MIND HOMOLOG, CHLOROPLASTIC-RELATED"/>
    <property type="match status" value="1"/>
</dbReference>
<keyword evidence="1 3" id="KW-0547">Nucleotide-binding</keyword>
<dbReference type="GO" id="GO:0005524">
    <property type="term" value="F:ATP binding"/>
    <property type="evidence" value="ECO:0007669"/>
    <property type="project" value="UniProtKB-KW"/>
</dbReference>
<accession>A0A7K4HQV5</accession>
<dbReference type="GO" id="GO:0016887">
    <property type="term" value="F:ATP hydrolysis activity"/>
    <property type="evidence" value="ECO:0007669"/>
    <property type="project" value="TreeGrafter"/>
</dbReference>
<dbReference type="OrthoDB" id="31168at2157"/>
<dbReference type="NCBIfam" id="TIGR01969">
    <property type="entry name" value="minD_arch"/>
    <property type="match status" value="1"/>
</dbReference>
<dbReference type="EMBL" id="JABXWR010000001">
    <property type="protein sequence ID" value="NVO67664.1"/>
    <property type="molecule type" value="Genomic_DNA"/>
</dbReference>
<dbReference type="RefSeq" id="WP_176789227.1">
    <property type="nucleotide sequence ID" value="NZ_JABXWR010000001.1"/>
</dbReference>
<dbReference type="GO" id="GO:0005829">
    <property type="term" value="C:cytosol"/>
    <property type="evidence" value="ECO:0007669"/>
    <property type="project" value="TreeGrafter"/>
</dbReference>
<dbReference type="InterPro" id="IPR002586">
    <property type="entry name" value="CobQ/CobB/MinD/ParA_Nub-bd_dom"/>
</dbReference>
<evidence type="ECO:0000256" key="3">
    <source>
        <dbReference type="PIRSR" id="PIRSR003092-1"/>
    </source>
</evidence>
<feature type="binding site" evidence="3">
    <location>
        <begin position="11"/>
        <end position="18"/>
    </location>
    <ligand>
        <name>ATP</name>
        <dbReference type="ChEBI" id="CHEBI:30616"/>
    </ligand>
</feature>
<sequence>MIRAFTIASGKGGTGKTTVTVNLGTSLAQLGKETYILDADIGMANLGLVLGLEDAPVTLHEVLAGRAKVEDAIYEGPNGVKVVPSGISLQGFQNADPDHLREVMRDLVDRCDYLLVDAAAGISKDGVVALAICDEVILVVNPELSSMADALKTKILTEMVGGKVYGAIINRSGMENTEIRRHSVEDVLGVRVIDMIPEDPNVRRSAAYKTPVVVKYPASESSRAFRRIAADIAGVEYAEETEERKQNFIDRLAHTLFGGGH</sequence>
<feature type="domain" description="CobQ/CobB/MinD/ParA nucleotide binding" evidence="4">
    <location>
        <begin position="6"/>
        <end position="212"/>
    </location>
</feature>
<evidence type="ECO:0000313" key="6">
    <source>
        <dbReference type="Proteomes" id="UP000570823"/>
    </source>
</evidence>
<dbReference type="InterPro" id="IPR050625">
    <property type="entry name" value="ParA/MinD_ATPase"/>
</dbReference>
<dbReference type="InterPro" id="IPR010224">
    <property type="entry name" value="MinD_archaea"/>
</dbReference>
<evidence type="ECO:0000259" key="4">
    <source>
        <dbReference type="Pfam" id="PF01656"/>
    </source>
</evidence>
<keyword evidence="2 3" id="KW-0067">ATP-binding</keyword>
<evidence type="ECO:0000256" key="1">
    <source>
        <dbReference type="ARBA" id="ARBA00022741"/>
    </source>
</evidence>
<dbReference type="PANTHER" id="PTHR43384:SF10">
    <property type="entry name" value="ATPASE INVOLVED IN CHROMOSOME PARTITIONING, PARA_MIND FAMILY"/>
    <property type="match status" value="1"/>
</dbReference>
<name>A0A7K4HQV5_9EURY</name>
<dbReference type="InterPro" id="IPR027417">
    <property type="entry name" value="P-loop_NTPase"/>
</dbReference>
<dbReference type="Pfam" id="PF01656">
    <property type="entry name" value="CbiA"/>
    <property type="match status" value="1"/>
</dbReference>
<keyword evidence="6" id="KW-1185">Reference proteome</keyword>
<dbReference type="AlphaFoldDB" id="A0A7K4HQV5"/>
<proteinExistence type="predicted"/>
<comment type="caution">
    <text evidence="5">The sequence shown here is derived from an EMBL/GenBank/DDBJ whole genome shotgun (WGS) entry which is preliminary data.</text>
</comment>
<gene>
    <name evidence="5" type="ORF">HWN36_10160</name>
</gene>
<protein>
    <submittedName>
        <fullName evidence="5">P-loop NTPase</fullName>
    </submittedName>
</protein>
<evidence type="ECO:0000313" key="5">
    <source>
        <dbReference type="EMBL" id="NVO67664.1"/>
    </source>
</evidence>
<dbReference type="GO" id="GO:0009898">
    <property type="term" value="C:cytoplasmic side of plasma membrane"/>
    <property type="evidence" value="ECO:0007669"/>
    <property type="project" value="TreeGrafter"/>
</dbReference>
<dbReference type="InterPro" id="IPR025501">
    <property type="entry name" value="MinD_FleN"/>
</dbReference>
<organism evidence="5 6">
    <name type="scientific">Methanofollis tationis</name>
    <dbReference type="NCBI Taxonomy" id="81417"/>
    <lineage>
        <taxon>Archaea</taxon>
        <taxon>Methanobacteriati</taxon>
        <taxon>Methanobacteriota</taxon>
        <taxon>Stenosarchaea group</taxon>
        <taxon>Methanomicrobia</taxon>
        <taxon>Methanomicrobiales</taxon>
        <taxon>Methanomicrobiaceae</taxon>
        <taxon>Methanofollis</taxon>
    </lineage>
</organism>